<keyword evidence="2" id="KW-1133">Transmembrane helix</keyword>
<dbReference type="KEGG" id="nag:AArcMg_0564"/>
<protein>
    <submittedName>
        <fullName evidence="3">Uncharacterized protein</fullName>
    </submittedName>
</protein>
<keyword evidence="2" id="KW-0472">Membrane</keyword>
<dbReference type="AlphaFoldDB" id="A0A346PM42"/>
<evidence type="ECO:0000313" key="4">
    <source>
        <dbReference type="Proteomes" id="UP000258613"/>
    </source>
</evidence>
<sequence>MVAHRISSMGRLGTLVLKGLGLLVLAFIVLSVLATIVGIAINVVMAIVSIVVSLAVLGLVVVGIAWLFSALTAGDDSTAEYDTFDRVEDNRDPKARLQERYVAGELTDAEFERELDRVMQSGDAIDRSEHSDVTRSRDVERDRSRR</sequence>
<gene>
    <name evidence="3" type="ORF">AArcMg_0564</name>
</gene>
<dbReference type="EMBL" id="CP027033">
    <property type="protein sequence ID" value="AXR80587.1"/>
    <property type="molecule type" value="Genomic_DNA"/>
</dbReference>
<evidence type="ECO:0000256" key="2">
    <source>
        <dbReference type="SAM" id="Phobius"/>
    </source>
</evidence>
<name>A0A346PM42_9EURY</name>
<reference evidence="4" key="1">
    <citation type="submission" date="2018-02" db="EMBL/GenBank/DDBJ databases">
        <title>Phenotypic and genomic properties of facultatively anaerobic sulfur-reducing natronoarchaea from hypersaline soda lakes.</title>
        <authorList>
            <person name="Sorokin D.Y."/>
            <person name="Kublanov I.V."/>
            <person name="Roman P."/>
            <person name="Sinninghe Damste J.S."/>
            <person name="Golyshin P.N."/>
            <person name="Rojo D."/>
            <person name="Ciordia S."/>
            <person name="Mena M.D.C."/>
            <person name="Ferrer M."/>
            <person name="Messina E."/>
            <person name="Smedile F."/>
            <person name="La Spada G."/>
            <person name="La Cono V."/>
            <person name="Yakimov M.M."/>
        </authorList>
    </citation>
    <scope>NUCLEOTIDE SEQUENCE [LARGE SCALE GENOMIC DNA]</scope>
    <source>
        <strain evidence="4">AArc-Mg</strain>
    </source>
</reference>
<dbReference type="Proteomes" id="UP000258613">
    <property type="component" value="Chromosome"/>
</dbReference>
<feature type="region of interest" description="Disordered" evidence="1">
    <location>
        <begin position="120"/>
        <end position="146"/>
    </location>
</feature>
<feature type="compositionally biased region" description="Basic and acidic residues" evidence="1">
    <location>
        <begin position="124"/>
        <end position="146"/>
    </location>
</feature>
<keyword evidence="4" id="KW-1185">Reference proteome</keyword>
<feature type="transmembrane region" description="Helical" evidence="2">
    <location>
        <begin position="47"/>
        <end position="68"/>
    </location>
</feature>
<organism evidence="3 4">
    <name type="scientific">Natrarchaeobaculum sulfurireducens</name>
    <dbReference type="NCBI Taxonomy" id="2044521"/>
    <lineage>
        <taxon>Archaea</taxon>
        <taxon>Methanobacteriati</taxon>
        <taxon>Methanobacteriota</taxon>
        <taxon>Stenosarchaea group</taxon>
        <taxon>Halobacteria</taxon>
        <taxon>Halobacteriales</taxon>
        <taxon>Natrialbaceae</taxon>
        <taxon>Natrarchaeobaculum</taxon>
    </lineage>
</organism>
<evidence type="ECO:0000256" key="1">
    <source>
        <dbReference type="SAM" id="MobiDB-lite"/>
    </source>
</evidence>
<evidence type="ECO:0000313" key="3">
    <source>
        <dbReference type="EMBL" id="AXR80587.1"/>
    </source>
</evidence>
<feature type="transmembrane region" description="Helical" evidence="2">
    <location>
        <begin position="20"/>
        <end position="41"/>
    </location>
</feature>
<accession>A0A346PM42</accession>
<keyword evidence="2" id="KW-0812">Transmembrane</keyword>
<proteinExistence type="predicted"/>